<feature type="compositionally biased region" description="Acidic residues" evidence="1">
    <location>
        <begin position="25"/>
        <end position="35"/>
    </location>
</feature>
<dbReference type="PROSITE" id="PS51257">
    <property type="entry name" value="PROKAR_LIPOPROTEIN"/>
    <property type="match status" value="1"/>
</dbReference>
<protein>
    <recommendedName>
        <fullName evidence="5">PepSY domain-containing protein</fullName>
    </recommendedName>
</protein>
<gene>
    <name evidence="3" type="ORF">NF556_14935</name>
</gene>
<evidence type="ECO:0000256" key="1">
    <source>
        <dbReference type="SAM" id="MobiDB-lite"/>
    </source>
</evidence>
<dbReference type="Gene3D" id="3.10.450.40">
    <property type="match status" value="1"/>
</dbReference>
<feature type="signal peptide" evidence="2">
    <location>
        <begin position="1"/>
        <end position="25"/>
    </location>
</feature>
<feature type="region of interest" description="Disordered" evidence="1">
    <location>
        <begin position="22"/>
        <end position="96"/>
    </location>
</feature>
<keyword evidence="4" id="KW-1185">Reference proteome</keyword>
<feature type="compositionally biased region" description="Acidic residues" evidence="1">
    <location>
        <begin position="72"/>
        <end position="82"/>
    </location>
</feature>
<organism evidence="3 4">
    <name type="scientific">Ornithinimicrobium faecis</name>
    <dbReference type="NCBI Taxonomy" id="2934158"/>
    <lineage>
        <taxon>Bacteria</taxon>
        <taxon>Bacillati</taxon>
        <taxon>Actinomycetota</taxon>
        <taxon>Actinomycetes</taxon>
        <taxon>Micrococcales</taxon>
        <taxon>Ornithinimicrobiaceae</taxon>
        <taxon>Ornithinimicrobium</taxon>
    </lineage>
</organism>
<evidence type="ECO:0000313" key="3">
    <source>
        <dbReference type="EMBL" id="USQ78912.1"/>
    </source>
</evidence>
<feature type="region of interest" description="Disordered" evidence="1">
    <location>
        <begin position="194"/>
        <end position="217"/>
    </location>
</feature>
<feature type="compositionally biased region" description="Low complexity" evidence="1">
    <location>
        <begin position="36"/>
        <end position="46"/>
    </location>
</feature>
<keyword evidence="2" id="KW-0732">Signal</keyword>
<accession>A0ABY4YRV9</accession>
<feature type="compositionally biased region" description="Low complexity" evidence="1">
    <location>
        <begin position="83"/>
        <end position="96"/>
    </location>
</feature>
<sequence length="233" mass="23616">MNTSKKLTVTTALALTLSLGLTACGDDEPDVETPADEPAATAPAETGSDDADDTADDTTATDDAGASTPGDAADDTSDDANPTDDAGASSPGDDAAGDLTAVALVAIGTAEAEAGGTAYEIDDQDDDGTWEVDVRVDDRSVEVTVSEDGTQVVETEDDDLDDEDRAALDASTITLAEAIELAVAEAGGVLDDAELEGEDDGQPHHWEVSVDTDEQDDIEVLVGVDGEILGTDG</sequence>
<dbReference type="RefSeq" id="WP_252591735.1">
    <property type="nucleotide sequence ID" value="NZ_CP099489.1"/>
</dbReference>
<feature type="compositionally biased region" description="Acidic residues" evidence="1">
    <location>
        <begin position="47"/>
        <end position="60"/>
    </location>
</feature>
<dbReference type="EMBL" id="CP099489">
    <property type="protein sequence ID" value="USQ78912.1"/>
    <property type="molecule type" value="Genomic_DNA"/>
</dbReference>
<evidence type="ECO:0000256" key="2">
    <source>
        <dbReference type="SAM" id="SignalP"/>
    </source>
</evidence>
<evidence type="ECO:0000313" key="4">
    <source>
        <dbReference type="Proteomes" id="UP001056455"/>
    </source>
</evidence>
<name>A0ABY4YRV9_9MICO</name>
<evidence type="ECO:0008006" key="5">
    <source>
        <dbReference type="Google" id="ProtNLM"/>
    </source>
</evidence>
<dbReference type="Proteomes" id="UP001056455">
    <property type="component" value="Chromosome"/>
</dbReference>
<reference evidence="3" key="1">
    <citation type="submission" date="2022-06" db="EMBL/GenBank/DDBJ databases">
        <title>Ornithinimicrobium HY1793.</title>
        <authorList>
            <person name="Huang Y."/>
        </authorList>
    </citation>
    <scope>NUCLEOTIDE SEQUENCE</scope>
    <source>
        <strain evidence="3">HY1793</strain>
    </source>
</reference>
<proteinExistence type="predicted"/>
<feature type="chain" id="PRO_5045306835" description="PepSY domain-containing protein" evidence="2">
    <location>
        <begin position="26"/>
        <end position="233"/>
    </location>
</feature>
<feature type="compositionally biased region" description="Low complexity" evidence="1">
    <location>
        <begin position="61"/>
        <end position="71"/>
    </location>
</feature>